<gene>
    <name evidence="2" type="ORF">C8P69_1303</name>
</gene>
<evidence type="ECO:0000313" key="3">
    <source>
        <dbReference type="Proteomes" id="UP000241808"/>
    </source>
</evidence>
<dbReference type="InterPro" id="IPR007569">
    <property type="entry name" value="DUF559"/>
</dbReference>
<feature type="domain" description="DUF559" evidence="1">
    <location>
        <begin position="4"/>
        <end position="99"/>
    </location>
</feature>
<dbReference type="EMBL" id="PZZL01000030">
    <property type="protein sequence ID" value="PTM46461.1"/>
    <property type="molecule type" value="Genomic_DNA"/>
</dbReference>
<keyword evidence="2" id="KW-0378">Hydrolase</keyword>
<dbReference type="GO" id="GO:0004519">
    <property type="term" value="F:endonuclease activity"/>
    <property type="evidence" value="ECO:0007669"/>
    <property type="project" value="UniProtKB-KW"/>
</dbReference>
<keyword evidence="3" id="KW-1185">Reference proteome</keyword>
<keyword evidence="2" id="KW-0255">Endonuclease</keyword>
<name>A0A2T4YS30_9HYPH</name>
<dbReference type="OrthoDB" id="9806346at2"/>
<sequence>MRNRRNPTEAEKALCEVLVKDLDFAGRGLKRAVPIGPHVADLVSFDERVVVDFEPHTQGDAAAGWREEKRAWLAERGYRIVVMEARVVETDPPAALEDLRGRLAALPPPAR</sequence>
<comment type="caution">
    <text evidence="2">The sequence shown here is derived from an EMBL/GenBank/DDBJ whole genome shotgun (WGS) entry which is preliminary data.</text>
</comment>
<dbReference type="RefSeq" id="WP_108179694.1">
    <property type="nucleotide sequence ID" value="NZ_PZZL01000030.1"/>
</dbReference>
<dbReference type="Proteomes" id="UP000241808">
    <property type="component" value="Unassembled WGS sequence"/>
</dbReference>
<evidence type="ECO:0000313" key="2">
    <source>
        <dbReference type="EMBL" id="PTM46461.1"/>
    </source>
</evidence>
<evidence type="ECO:0000259" key="1">
    <source>
        <dbReference type="Pfam" id="PF04480"/>
    </source>
</evidence>
<dbReference type="Pfam" id="PF04480">
    <property type="entry name" value="DUF559"/>
    <property type="match status" value="1"/>
</dbReference>
<accession>A0A2T4YS30</accession>
<keyword evidence="2" id="KW-0540">Nuclease</keyword>
<organism evidence="2 3">
    <name type="scientific">Phreatobacter oligotrophus</name>
    <dbReference type="NCBI Taxonomy" id="1122261"/>
    <lineage>
        <taxon>Bacteria</taxon>
        <taxon>Pseudomonadati</taxon>
        <taxon>Pseudomonadota</taxon>
        <taxon>Alphaproteobacteria</taxon>
        <taxon>Hyphomicrobiales</taxon>
        <taxon>Phreatobacteraceae</taxon>
        <taxon>Phreatobacter</taxon>
    </lineage>
</organism>
<protein>
    <submittedName>
        <fullName evidence="2">Very-short-patch-repair endonuclease</fullName>
    </submittedName>
</protein>
<dbReference type="AlphaFoldDB" id="A0A2T4YS30"/>
<proteinExistence type="predicted"/>
<reference evidence="2 3" key="1">
    <citation type="submission" date="2018-04" db="EMBL/GenBank/DDBJ databases">
        <title>Genomic Encyclopedia of Archaeal and Bacterial Type Strains, Phase II (KMG-II): from individual species to whole genera.</title>
        <authorList>
            <person name="Goeker M."/>
        </authorList>
    </citation>
    <scope>NUCLEOTIDE SEQUENCE [LARGE SCALE GENOMIC DNA]</scope>
    <source>
        <strain evidence="2 3">DSM 25521</strain>
    </source>
</reference>